<dbReference type="GO" id="GO:0046470">
    <property type="term" value="P:phosphatidylcholine metabolic process"/>
    <property type="evidence" value="ECO:0007669"/>
    <property type="project" value="TreeGrafter"/>
</dbReference>
<dbReference type="SMART" id="SM00329">
    <property type="entry name" value="BPI2"/>
    <property type="match status" value="1"/>
</dbReference>
<dbReference type="CDD" id="cd00025">
    <property type="entry name" value="BPI1"/>
    <property type="match status" value="1"/>
</dbReference>
<keyword evidence="16" id="KW-1015">Disulfide bond</keyword>
<dbReference type="Pfam" id="PF02886">
    <property type="entry name" value="LBP_BPI_CETP_C"/>
    <property type="match status" value="1"/>
</dbReference>
<dbReference type="InterPro" id="IPR001124">
    <property type="entry name" value="Lipid-bd_serum_glycop_C"/>
</dbReference>
<comment type="catalytic activity">
    <reaction evidence="1">
        <text>cholesteryl (9Z-octadecenoate)(in) = cholesteryl (9Z-octadecenoate)(out)</text>
        <dbReference type="Rhea" id="RHEA:43348"/>
        <dbReference type="ChEBI" id="CHEBI:46898"/>
    </reaction>
</comment>
<evidence type="ECO:0000259" key="17">
    <source>
        <dbReference type="SMART" id="SM00328"/>
    </source>
</evidence>
<dbReference type="PANTHER" id="PTHR47616:SF1">
    <property type="entry name" value="CHOLESTERYL ESTER TRANSFER PROTEIN"/>
    <property type="match status" value="1"/>
</dbReference>
<feature type="signal peptide" evidence="15">
    <location>
        <begin position="1"/>
        <end position="17"/>
    </location>
</feature>
<dbReference type="GO" id="GO:0034372">
    <property type="term" value="P:very-low-density lipoprotein particle remodeling"/>
    <property type="evidence" value="ECO:0007669"/>
    <property type="project" value="UniProtKB-UniRule"/>
</dbReference>
<evidence type="ECO:0000256" key="10">
    <source>
        <dbReference type="ARBA" id="ARBA00023098"/>
    </source>
</evidence>
<keyword evidence="7 15" id="KW-0964">Secreted</keyword>
<dbReference type="SMART" id="SM00328">
    <property type="entry name" value="BPI1"/>
    <property type="match status" value="1"/>
</dbReference>
<evidence type="ECO:0000256" key="2">
    <source>
        <dbReference type="ARBA" id="ARBA00001140"/>
    </source>
</evidence>
<evidence type="ECO:0000313" key="19">
    <source>
        <dbReference type="Proteomes" id="UP001652642"/>
    </source>
</evidence>
<dbReference type="GeneID" id="110085723"/>
<dbReference type="GO" id="GO:0034197">
    <property type="term" value="P:triglyceride transport"/>
    <property type="evidence" value="ECO:0007669"/>
    <property type="project" value="UniProtKB-UniRule"/>
</dbReference>
<dbReference type="GO" id="GO:0006641">
    <property type="term" value="P:triglyceride metabolic process"/>
    <property type="evidence" value="ECO:0007669"/>
    <property type="project" value="TreeGrafter"/>
</dbReference>
<evidence type="ECO:0000259" key="18">
    <source>
        <dbReference type="SMART" id="SM00329"/>
    </source>
</evidence>
<comment type="function">
    <text evidence="14">Involved in the transfer of neutral lipids, including cholesteryl ester and triglyceride, among lipoprotein particles. Allows the net movement of cholesteryl ester from high density lipoproteins/HDL to triglyceride-rich very low density lipoproteins/VLDL, and the equimolar transport of triglyceride from VLDL to HDL. Regulates the reverse cholesterol transport, by which excess cholesterol is removed from peripheral tissues and returned to the liver for elimination.</text>
</comment>
<dbReference type="InterPro" id="IPR017130">
    <property type="entry name" value="Cholesteryl_ester_transfer"/>
</dbReference>
<dbReference type="GO" id="GO:0070328">
    <property type="term" value="P:triglyceride homeostasis"/>
    <property type="evidence" value="ECO:0007669"/>
    <property type="project" value="TreeGrafter"/>
</dbReference>
<feature type="domain" description="Lipid-binding serum glycoprotein C-terminal" evidence="18">
    <location>
        <begin position="274"/>
        <end position="481"/>
    </location>
</feature>
<dbReference type="InParanoid" id="A0A6J0UM62"/>
<evidence type="ECO:0000256" key="1">
    <source>
        <dbReference type="ARBA" id="ARBA00000222"/>
    </source>
</evidence>
<comment type="subcellular location">
    <subcellularLocation>
        <location evidence="15">Secreted</location>
    </subcellularLocation>
    <text evidence="15">Secreted in plasma.</text>
</comment>
<dbReference type="GO" id="GO:0034364">
    <property type="term" value="C:high-density lipoprotein particle"/>
    <property type="evidence" value="ECO:0007669"/>
    <property type="project" value="UniProtKB-UniRule"/>
</dbReference>
<keyword evidence="15" id="KW-0732">Signal</keyword>
<dbReference type="Gene3D" id="3.15.20.10">
    <property type="entry name" value="Bactericidal permeability-increasing protein, domain 2"/>
    <property type="match status" value="1"/>
</dbReference>
<evidence type="ECO:0000256" key="13">
    <source>
        <dbReference type="ARBA" id="ARBA00023221"/>
    </source>
</evidence>
<keyword evidence="13 15" id="KW-0753">Steroid metabolism</keyword>
<proteinExistence type="inferred from homology"/>
<reference evidence="20" key="1">
    <citation type="submission" date="2025-08" db="UniProtKB">
        <authorList>
            <consortium name="RefSeq"/>
        </authorList>
    </citation>
    <scope>IDENTIFICATION</scope>
</reference>
<dbReference type="RefSeq" id="XP_020661802.2">
    <property type="nucleotide sequence ID" value="XM_020806143.2"/>
</dbReference>
<dbReference type="Pfam" id="PF01273">
    <property type="entry name" value="LBP_BPI_CETP"/>
    <property type="match status" value="1"/>
</dbReference>
<dbReference type="GO" id="GO:0015485">
    <property type="term" value="F:cholesterol binding"/>
    <property type="evidence" value="ECO:0007669"/>
    <property type="project" value="TreeGrafter"/>
</dbReference>
<dbReference type="GO" id="GO:0120020">
    <property type="term" value="F:cholesterol transfer activity"/>
    <property type="evidence" value="ECO:0007669"/>
    <property type="project" value="InterPro"/>
</dbReference>
<dbReference type="GO" id="GO:0034375">
    <property type="term" value="P:high-density lipoprotein particle remodeling"/>
    <property type="evidence" value="ECO:0007669"/>
    <property type="project" value="UniProtKB-UniRule"/>
</dbReference>
<evidence type="ECO:0000256" key="8">
    <source>
        <dbReference type="ARBA" id="ARBA00022548"/>
    </source>
</evidence>
<evidence type="ECO:0000256" key="9">
    <source>
        <dbReference type="ARBA" id="ARBA00023055"/>
    </source>
</evidence>
<dbReference type="PIRSF" id="PIRSF037185">
    <property type="entry name" value="Cholesteryl_ester_transf"/>
    <property type="match status" value="1"/>
</dbReference>
<name>A0A6J0UM62_9SAUR</name>
<dbReference type="PANTHER" id="PTHR47616">
    <property type="entry name" value="CHOLESTERYL ESTER TRANSFER PROTEIN"/>
    <property type="match status" value="1"/>
</dbReference>
<dbReference type="Proteomes" id="UP001652642">
    <property type="component" value="Chromosome 10"/>
</dbReference>
<dbReference type="GO" id="GO:0042632">
    <property type="term" value="P:cholesterol homeostasis"/>
    <property type="evidence" value="ECO:0007669"/>
    <property type="project" value="TreeGrafter"/>
</dbReference>
<keyword evidence="6 15" id="KW-0813">Transport</keyword>
<evidence type="ECO:0000256" key="6">
    <source>
        <dbReference type="ARBA" id="ARBA00022448"/>
    </source>
</evidence>
<dbReference type="GO" id="GO:0043691">
    <property type="term" value="P:reverse cholesterol transport"/>
    <property type="evidence" value="ECO:0007669"/>
    <property type="project" value="InterPro"/>
</dbReference>
<dbReference type="Gene3D" id="3.15.10.10">
    <property type="entry name" value="Bactericidal permeability-increasing protein, domain 1"/>
    <property type="match status" value="1"/>
</dbReference>
<dbReference type="InterPro" id="IPR017943">
    <property type="entry name" value="Bactericidal_perm-incr_a/b_dom"/>
</dbReference>
<keyword evidence="19" id="KW-1185">Reference proteome</keyword>
<evidence type="ECO:0000256" key="11">
    <source>
        <dbReference type="ARBA" id="ARBA00023166"/>
    </source>
</evidence>
<evidence type="ECO:0000256" key="4">
    <source>
        <dbReference type="ARBA" id="ARBA00007292"/>
    </source>
</evidence>
<feature type="chain" id="PRO_5045016352" description="Cholesteryl ester transfer protein" evidence="15">
    <location>
        <begin position="18"/>
        <end position="498"/>
    </location>
</feature>
<gene>
    <name evidence="20" type="primary">CETP</name>
</gene>
<evidence type="ECO:0000256" key="7">
    <source>
        <dbReference type="ARBA" id="ARBA00022525"/>
    </source>
</evidence>
<dbReference type="GO" id="GO:0008203">
    <property type="term" value="P:cholesterol metabolic process"/>
    <property type="evidence" value="ECO:0007669"/>
    <property type="project" value="UniProtKB-UniRule"/>
</dbReference>
<dbReference type="AlphaFoldDB" id="A0A6J0UM62"/>
<dbReference type="GO" id="GO:0017129">
    <property type="term" value="F:triglyceride binding"/>
    <property type="evidence" value="ECO:0007669"/>
    <property type="project" value="TreeGrafter"/>
</dbReference>
<protein>
    <recommendedName>
        <fullName evidence="5 15">Cholesteryl ester transfer protein</fullName>
    </recommendedName>
</protein>
<evidence type="ECO:0000256" key="16">
    <source>
        <dbReference type="PIRSR" id="PIRSR037185-50"/>
    </source>
</evidence>
<dbReference type="CTD" id="1071"/>
<keyword evidence="12" id="KW-0325">Glycoprotein</keyword>
<comment type="similarity">
    <text evidence="4 15">Belongs to the BPI/LBP/Plunc superfamily. BPI/LBP family.</text>
</comment>
<accession>A0A6J0UM62</accession>
<keyword evidence="11" id="KW-1207">Sterol metabolism</keyword>
<keyword evidence="10 15" id="KW-0443">Lipid metabolism</keyword>
<dbReference type="GO" id="GO:0034374">
    <property type="term" value="P:low-density lipoprotein particle remodeling"/>
    <property type="evidence" value="ECO:0007669"/>
    <property type="project" value="TreeGrafter"/>
</dbReference>
<evidence type="ECO:0000256" key="14">
    <source>
        <dbReference type="ARBA" id="ARBA00045611"/>
    </source>
</evidence>
<dbReference type="GO" id="GO:0031210">
    <property type="term" value="F:phosphatidylcholine binding"/>
    <property type="evidence" value="ECO:0007669"/>
    <property type="project" value="TreeGrafter"/>
</dbReference>
<evidence type="ECO:0000256" key="12">
    <source>
        <dbReference type="ARBA" id="ARBA00023180"/>
    </source>
</evidence>
<dbReference type="GO" id="GO:0055091">
    <property type="term" value="P:phospholipid homeostasis"/>
    <property type="evidence" value="ECO:0007669"/>
    <property type="project" value="TreeGrafter"/>
</dbReference>
<dbReference type="GO" id="GO:0005548">
    <property type="term" value="F:phospholipid transporter activity"/>
    <property type="evidence" value="ECO:0007669"/>
    <property type="project" value="TreeGrafter"/>
</dbReference>
<dbReference type="KEGG" id="pvt:110085723"/>
<evidence type="ECO:0000256" key="3">
    <source>
        <dbReference type="ARBA" id="ARBA00001417"/>
    </source>
</evidence>
<organism evidence="19 20">
    <name type="scientific">Pogona vitticeps</name>
    <name type="common">central bearded dragon</name>
    <dbReference type="NCBI Taxonomy" id="103695"/>
    <lineage>
        <taxon>Eukaryota</taxon>
        <taxon>Metazoa</taxon>
        <taxon>Chordata</taxon>
        <taxon>Craniata</taxon>
        <taxon>Vertebrata</taxon>
        <taxon>Euteleostomi</taxon>
        <taxon>Lepidosauria</taxon>
        <taxon>Squamata</taxon>
        <taxon>Bifurcata</taxon>
        <taxon>Unidentata</taxon>
        <taxon>Episquamata</taxon>
        <taxon>Toxicofera</taxon>
        <taxon>Iguania</taxon>
        <taxon>Acrodonta</taxon>
        <taxon>Agamidae</taxon>
        <taxon>Amphibolurinae</taxon>
        <taxon>Pogona</taxon>
    </lineage>
</organism>
<keyword evidence="9 15" id="KW-0445">Lipid transport</keyword>
<comment type="catalytic activity">
    <reaction evidence="2">
        <text>cholesteryl (9Z,12Z)-octadecadienoate(in) = cholesteryl (9Z,12Z)-octadecadienoate(out)</text>
        <dbReference type="Rhea" id="RHEA:43356"/>
        <dbReference type="ChEBI" id="CHEBI:41509"/>
    </reaction>
</comment>
<feature type="disulfide bond" evidence="16">
    <location>
        <begin position="162"/>
        <end position="203"/>
    </location>
</feature>
<comment type="catalytic activity">
    <reaction evidence="3">
        <text>1,2,3-tri-(9Z-octadecenoyl)-glycerol(in) = 1,2,3-tri-(9Z-octadecenoyl)-glycerol(out)</text>
        <dbReference type="Rhea" id="RHEA:43352"/>
        <dbReference type="ChEBI" id="CHEBI:53753"/>
    </reaction>
</comment>
<dbReference type="InterPro" id="IPR017942">
    <property type="entry name" value="Lipid-bd_serum_glycop_N"/>
</dbReference>
<evidence type="ECO:0000256" key="5">
    <source>
        <dbReference type="ARBA" id="ARBA00022354"/>
    </source>
</evidence>
<evidence type="ECO:0000313" key="20">
    <source>
        <dbReference type="RefSeq" id="XP_020661802.2"/>
    </source>
</evidence>
<sequence>MPIFLALSMVLLSKVLAGTAEPPSFRDTGLVCRITKPAALHLNEQTSQVIQAAFQHADYPDIEGEKSMRFVGKIAYGLTNIHVNSLSIESSSVDFREDDAIAIEIQNVSASFKGTLTYGFVGTWLVKLLHAIEFEINSSIDLLINTKLSCDHGRVVVDTSDCYLTFHKLVLHLQGDKNPGWLKRLFTNVISFTLKLVMKNQVCKEINVIAQMLADLFQDTAADFLQDGDIGVDVSLISSPVIQATYLESHHKGLLLYKNYSAVFRDSAFTPSLLSESRMLHFWFSDHVLNSLALAAFLDQRLELMITGEELQEIFESEELEIHREIVQEIFQGTPYNDSRAKVWSLEPPQIALQPEGTVVKSSVAVELVVSSQGEEPSTVLYFEKDVTALIQASYVQKRLTLLQSHAMIEPRRFKFSPDIAVNEETLRDILEKIITITGIPKVVSRIEAAVTSLMNSKGLHRSDIINPEIITEKGYFIVQMDFDLPHHLLRDFLKRTL</sequence>
<dbReference type="OrthoDB" id="9940758at2759"/>
<evidence type="ECO:0000256" key="15">
    <source>
        <dbReference type="PIRNR" id="PIRNR037185"/>
    </source>
</evidence>
<keyword evidence="8 15" id="KW-0153">Cholesterol metabolism</keyword>
<feature type="domain" description="Lipid-binding serum glycoprotein N-terminal" evidence="17">
    <location>
        <begin position="33"/>
        <end position="260"/>
    </location>
</feature>
<dbReference type="SUPFAM" id="SSF55394">
    <property type="entry name" value="Bactericidal permeability-increasing protein, BPI"/>
    <property type="match status" value="2"/>
</dbReference>